<proteinExistence type="predicted"/>
<dbReference type="AlphaFoldDB" id="A0A5J6PYY8"/>
<feature type="region of interest" description="Disordered" evidence="1">
    <location>
        <begin position="59"/>
        <end position="96"/>
    </location>
</feature>
<sequence>MSNKMKLKKIIMVLSIPVMLSACSAIDSQDSSKGNRLKPLEGRSFSPVFADSKRTFDRAPNSRYSLNQGNWAREQQTHPQRISSWGRHTDPSRRNNLEDRVNIFEAPKRYKYDQMNCFHSDCIQPEFLKKLHRQVSGN</sequence>
<dbReference type="OrthoDB" id="9766107at2"/>
<dbReference type="PROSITE" id="PS51257">
    <property type="entry name" value="PROKAR_LIPOPROTEIN"/>
    <property type="match status" value="1"/>
</dbReference>
<evidence type="ECO:0000313" key="3">
    <source>
        <dbReference type="EMBL" id="QEY26067.1"/>
    </source>
</evidence>
<evidence type="ECO:0000256" key="1">
    <source>
        <dbReference type="SAM" id="MobiDB-lite"/>
    </source>
</evidence>
<dbReference type="Proteomes" id="UP000325713">
    <property type="component" value="Chromosome"/>
</dbReference>
<feature type="compositionally biased region" description="Polar residues" evidence="1">
    <location>
        <begin position="62"/>
        <end position="83"/>
    </location>
</feature>
<protein>
    <submittedName>
        <fullName evidence="3">Uncharacterized protein</fullName>
    </submittedName>
</protein>
<feature type="compositionally biased region" description="Basic and acidic residues" evidence="1">
    <location>
        <begin position="87"/>
        <end position="96"/>
    </location>
</feature>
<keyword evidence="4" id="KW-1185">Reference proteome</keyword>
<name>A0A5J6PYY8_9NEIS</name>
<dbReference type="RefSeq" id="WP_151051015.1">
    <property type="nucleotide sequence ID" value="NZ_CP031700.1"/>
</dbReference>
<evidence type="ECO:0000313" key="4">
    <source>
        <dbReference type="Proteomes" id="UP000325713"/>
    </source>
</evidence>
<dbReference type="KEGG" id="nzl:D0T92_05665"/>
<keyword evidence="2" id="KW-0732">Signal</keyword>
<feature type="signal peptide" evidence="2">
    <location>
        <begin position="1"/>
        <end position="24"/>
    </location>
</feature>
<organism evidence="3 4">
    <name type="scientific">Neisseria zalophi</name>
    <dbReference type="NCBI Taxonomy" id="640030"/>
    <lineage>
        <taxon>Bacteria</taxon>
        <taxon>Pseudomonadati</taxon>
        <taxon>Pseudomonadota</taxon>
        <taxon>Betaproteobacteria</taxon>
        <taxon>Neisseriales</taxon>
        <taxon>Neisseriaceae</taxon>
        <taxon>Neisseria</taxon>
    </lineage>
</organism>
<feature type="chain" id="PRO_5023939914" evidence="2">
    <location>
        <begin position="25"/>
        <end position="138"/>
    </location>
</feature>
<dbReference type="EMBL" id="CP031700">
    <property type="protein sequence ID" value="QEY26067.1"/>
    <property type="molecule type" value="Genomic_DNA"/>
</dbReference>
<gene>
    <name evidence="3" type="ORF">D0T92_05665</name>
</gene>
<accession>A0A5J6PYY8</accession>
<reference evidence="3 4" key="1">
    <citation type="submission" date="2018-08" db="EMBL/GenBank/DDBJ databases">
        <title>Neisseria zalophi ATCC BAA-2455 complete genome.</title>
        <authorList>
            <person name="Veseli I.A."/>
            <person name="Buttler R."/>
            <person name="Mascarenhas dos Santos A.C."/>
            <person name="Pombert J.-F."/>
        </authorList>
    </citation>
    <scope>NUCLEOTIDE SEQUENCE [LARGE SCALE GENOMIC DNA]</scope>
    <source>
        <strain evidence="3 4">ATCC BAA-2455</strain>
    </source>
</reference>
<evidence type="ECO:0000256" key="2">
    <source>
        <dbReference type="SAM" id="SignalP"/>
    </source>
</evidence>